<evidence type="ECO:0000313" key="10">
    <source>
        <dbReference type="Proteomes" id="UP000184050"/>
    </source>
</evidence>
<dbReference type="RefSeq" id="WP_073172552.1">
    <property type="nucleotide sequence ID" value="NZ_FQZE01000033.1"/>
</dbReference>
<feature type="transmembrane region" description="Helical" evidence="7">
    <location>
        <begin position="6"/>
        <end position="21"/>
    </location>
</feature>
<reference evidence="9 10" key="1">
    <citation type="submission" date="2016-11" db="EMBL/GenBank/DDBJ databases">
        <authorList>
            <person name="Jaros S."/>
            <person name="Januszkiewicz K."/>
            <person name="Wedrychowicz H."/>
        </authorList>
    </citation>
    <scope>NUCLEOTIDE SEQUENCE [LARGE SCALE GENOMIC DNA]</scope>
    <source>
        <strain evidence="9 10">DSM 27063</strain>
    </source>
</reference>
<keyword evidence="2" id="KW-0813">Transport</keyword>
<sequence>MTFDSWIVIIALVFLIVAFLLRAMRPGLILFSAAAIFMATGIITDQELIAGFSNNGVIIIVVLFWVNEAIRQSGLITRLAQAYLPRKRNPMAFLLPRLMVPVAFMSAFLNNLPIVVNISPVLIRWADGLKISSKKFLIPLSYAAIFGGMCSLIGTSSNLVVHGLMIENGFSGLHLFELAKVGGIIAFIGFVYMAVFGNVLLPGKKIKPQKINTEAKDYYYNLVLPQNSQLAGRELEGQRLPGLSRLEVHSIERDNKLIPLETKNIKLQEGDEILVKGDAQSLNYILSHKEIEIKGIDYLRHEKPENLKQYEVVLSPRFSGLGQTVKEFDFFNHFNAVILAVHRNGEPITASLNNLKLEVGDNVVLLAGDKFIETWESSTMFYLVNYVRDHYVKRNSLQRWTALIILTAMVAGIVINEIVSYSYGMRLNILVYVSLAAVLLVWLKILPHENYTRSVSWDMVIAIASAFAINKGIQNSGIAQAYAQDAVNFVNSLGPVGVLAVIYITTTILTEIITNNAAVALVFPVAVIAAQLLEVNPQPFFVAIAIAGAASFMTAGGYRANLLIKGFGKYTRGDFLRIGAPMQLIAFFVSMWLIPYFWPF</sequence>
<feature type="transmembrane region" description="Helical" evidence="7">
    <location>
        <begin position="400"/>
        <end position="419"/>
    </location>
</feature>
<dbReference type="STRING" id="1168035.SAMN05444280_13330"/>
<evidence type="ECO:0000256" key="3">
    <source>
        <dbReference type="ARBA" id="ARBA00022692"/>
    </source>
</evidence>
<evidence type="ECO:0000256" key="7">
    <source>
        <dbReference type="SAM" id="Phobius"/>
    </source>
</evidence>
<accession>A0A1M6MJ08</accession>
<feature type="transmembrane region" description="Helical" evidence="7">
    <location>
        <begin position="425"/>
        <end position="443"/>
    </location>
</feature>
<evidence type="ECO:0000256" key="1">
    <source>
        <dbReference type="ARBA" id="ARBA00004141"/>
    </source>
</evidence>
<dbReference type="OrthoDB" id="9765532at2"/>
<feature type="transmembrane region" description="Helical" evidence="7">
    <location>
        <begin position="50"/>
        <end position="70"/>
    </location>
</feature>
<dbReference type="PANTHER" id="PTHR43652:SF2">
    <property type="entry name" value="BASIC AMINO ACID ANTIPORTER YFCC-RELATED"/>
    <property type="match status" value="1"/>
</dbReference>
<gene>
    <name evidence="9" type="ORF">SAMN05444280_13330</name>
</gene>
<dbReference type="InterPro" id="IPR051679">
    <property type="entry name" value="DASS-Related_Transporters"/>
</dbReference>
<feature type="transmembrane region" description="Helical" evidence="7">
    <location>
        <begin position="28"/>
        <end position="44"/>
    </location>
</feature>
<dbReference type="SUPFAM" id="SSF116726">
    <property type="entry name" value="TrkA C-terminal domain-like"/>
    <property type="match status" value="2"/>
</dbReference>
<dbReference type="PROSITE" id="PS51202">
    <property type="entry name" value="RCK_C"/>
    <property type="match status" value="1"/>
</dbReference>
<evidence type="ECO:0000313" key="9">
    <source>
        <dbReference type="EMBL" id="SHJ83437.1"/>
    </source>
</evidence>
<evidence type="ECO:0000256" key="5">
    <source>
        <dbReference type="ARBA" id="ARBA00022989"/>
    </source>
</evidence>
<dbReference type="Pfam" id="PF02080">
    <property type="entry name" value="TrkA_C"/>
    <property type="match status" value="1"/>
</dbReference>
<protein>
    <submittedName>
        <fullName evidence="9">TrkA-C domain-containing protein</fullName>
    </submittedName>
</protein>
<dbReference type="Gene3D" id="3.30.70.1450">
    <property type="entry name" value="Regulator of K+ conductance, C-terminal domain"/>
    <property type="match status" value="2"/>
</dbReference>
<keyword evidence="10" id="KW-1185">Reference proteome</keyword>
<dbReference type="InterPro" id="IPR006037">
    <property type="entry name" value="RCK_C"/>
</dbReference>
<evidence type="ECO:0000256" key="2">
    <source>
        <dbReference type="ARBA" id="ARBA00022448"/>
    </source>
</evidence>
<dbReference type="GO" id="GO:0005886">
    <property type="term" value="C:plasma membrane"/>
    <property type="evidence" value="ECO:0007669"/>
    <property type="project" value="TreeGrafter"/>
</dbReference>
<keyword evidence="6 7" id="KW-0472">Membrane</keyword>
<keyword evidence="4" id="KW-0677">Repeat</keyword>
<dbReference type="Pfam" id="PF03600">
    <property type="entry name" value="CitMHS"/>
    <property type="match status" value="1"/>
</dbReference>
<feature type="transmembrane region" description="Helical" evidence="7">
    <location>
        <begin position="539"/>
        <end position="558"/>
    </location>
</feature>
<feature type="transmembrane region" description="Helical" evidence="7">
    <location>
        <begin position="517"/>
        <end position="533"/>
    </location>
</feature>
<keyword evidence="3 7" id="KW-0812">Transmembrane</keyword>
<evidence type="ECO:0000259" key="8">
    <source>
        <dbReference type="PROSITE" id="PS51202"/>
    </source>
</evidence>
<comment type="subcellular location">
    <subcellularLocation>
        <location evidence="1">Membrane</location>
        <topology evidence="1">Multi-pass membrane protein</topology>
    </subcellularLocation>
</comment>
<feature type="transmembrane region" description="Helical" evidence="7">
    <location>
        <begin position="578"/>
        <end position="598"/>
    </location>
</feature>
<evidence type="ECO:0000256" key="6">
    <source>
        <dbReference type="ARBA" id="ARBA00023136"/>
    </source>
</evidence>
<dbReference type="InterPro" id="IPR036721">
    <property type="entry name" value="RCK_C_sf"/>
</dbReference>
<dbReference type="PANTHER" id="PTHR43652">
    <property type="entry name" value="BASIC AMINO ACID ANTIPORTER YFCC-RELATED"/>
    <property type="match status" value="1"/>
</dbReference>
<evidence type="ECO:0000256" key="4">
    <source>
        <dbReference type="ARBA" id="ARBA00022737"/>
    </source>
</evidence>
<dbReference type="GO" id="GO:0008324">
    <property type="term" value="F:monoatomic cation transmembrane transporter activity"/>
    <property type="evidence" value="ECO:0007669"/>
    <property type="project" value="InterPro"/>
</dbReference>
<feature type="transmembrane region" description="Helical" evidence="7">
    <location>
        <begin position="181"/>
        <end position="201"/>
    </location>
</feature>
<dbReference type="InterPro" id="IPR004680">
    <property type="entry name" value="Cit_transptr-like_dom"/>
</dbReference>
<keyword evidence="5 7" id="KW-1133">Transmembrane helix</keyword>
<dbReference type="AlphaFoldDB" id="A0A1M6MJ08"/>
<dbReference type="Proteomes" id="UP000184050">
    <property type="component" value="Unassembled WGS sequence"/>
</dbReference>
<feature type="domain" description="RCK C-terminal" evidence="8">
    <location>
        <begin position="296"/>
        <end position="381"/>
    </location>
</feature>
<dbReference type="EMBL" id="FQZE01000033">
    <property type="protein sequence ID" value="SHJ83437.1"/>
    <property type="molecule type" value="Genomic_DNA"/>
</dbReference>
<proteinExistence type="predicted"/>
<feature type="transmembrane region" description="Helical" evidence="7">
    <location>
        <begin position="140"/>
        <end position="161"/>
    </location>
</feature>
<organism evidence="9 10">
    <name type="scientific">Tangfeifania diversioriginum</name>
    <dbReference type="NCBI Taxonomy" id="1168035"/>
    <lineage>
        <taxon>Bacteria</taxon>
        <taxon>Pseudomonadati</taxon>
        <taxon>Bacteroidota</taxon>
        <taxon>Bacteroidia</taxon>
        <taxon>Marinilabiliales</taxon>
        <taxon>Prolixibacteraceae</taxon>
        <taxon>Tangfeifania</taxon>
    </lineage>
</organism>
<dbReference type="GO" id="GO:0006813">
    <property type="term" value="P:potassium ion transport"/>
    <property type="evidence" value="ECO:0007669"/>
    <property type="project" value="InterPro"/>
</dbReference>
<name>A0A1M6MJ08_9BACT</name>